<gene>
    <name evidence="12 15" type="primary">thrB</name>
    <name evidence="15" type="ORF">GCM10007940_35280</name>
</gene>
<dbReference type="NCBIfam" id="NF002288">
    <property type="entry name" value="PRK01212.1-4"/>
    <property type="match status" value="1"/>
</dbReference>
<comment type="catalytic activity">
    <reaction evidence="11 12">
        <text>L-homoserine + ATP = O-phospho-L-homoserine + ADP + H(+)</text>
        <dbReference type="Rhea" id="RHEA:13985"/>
        <dbReference type="ChEBI" id="CHEBI:15378"/>
        <dbReference type="ChEBI" id="CHEBI:30616"/>
        <dbReference type="ChEBI" id="CHEBI:57476"/>
        <dbReference type="ChEBI" id="CHEBI:57590"/>
        <dbReference type="ChEBI" id="CHEBI:456216"/>
        <dbReference type="EC" id="2.7.1.39"/>
    </reaction>
</comment>
<name>A0AA37WFS3_9BACT</name>
<protein>
    <recommendedName>
        <fullName evidence="4 12">Homoserine kinase</fullName>
        <shortName evidence="12">HK</shortName>
        <shortName evidence="12">HSK</shortName>
        <ecNumber evidence="3 12">2.7.1.39</ecNumber>
    </recommendedName>
</protein>
<evidence type="ECO:0000259" key="14">
    <source>
        <dbReference type="Pfam" id="PF08544"/>
    </source>
</evidence>
<evidence type="ECO:0000256" key="12">
    <source>
        <dbReference type="HAMAP-Rule" id="MF_00384"/>
    </source>
</evidence>
<comment type="caution">
    <text evidence="15">The sequence shown here is derived from an EMBL/GenBank/DDBJ whole genome shotgun (WGS) entry which is preliminary data.</text>
</comment>
<dbReference type="InterPro" id="IPR006203">
    <property type="entry name" value="GHMP_knse_ATP-bd_CS"/>
</dbReference>
<keyword evidence="8 12" id="KW-0547">Nucleotide-binding</keyword>
<keyword evidence="6 12" id="KW-0808">Transferase</keyword>
<dbReference type="Pfam" id="PF00288">
    <property type="entry name" value="GHMP_kinases_N"/>
    <property type="match status" value="1"/>
</dbReference>
<dbReference type="RefSeq" id="WP_235292857.1">
    <property type="nucleotide sequence ID" value="NZ_BSOH01000023.1"/>
</dbReference>
<dbReference type="PANTHER" id="PTHR20861">
    <property type="entry name" value="HOMOSERINE/4-DIPHOSPHOCYTIDYL-2-C-METHYL-D-ERYTHRITOL KINASE"/>
    <property type="match status" value="1"/>
</dbReference>
<evidence type="ECO:0000259" key="13">
    <source>
        <dbReference type="Pfam" id="PF00288"/>
    </source>
</evidence>
<dbReference type="Gene3D" id="3.30.70.890">
    <property type="entry name" value="GHMP kinase, C-terminal domain"/>
    <property type="match status" value="1"/>
</dbReference>
<keyword evidence="12" id="KW-0963">Cytoplasm</keyword>
<evidence type="ECO:0000256" key="3">
    <source>
        <dbReference type="ARBA" id="ARBA00012078"/>
    </source>
</evidence>
<evidence type="ECO:0000256" key="5">
    <source>
        <dbReference type="ARBA" id="ARBA00022605"/>
    </source>
</evidence>
<dbReference type="InterPro" id="IPR000870">
    <property type="entry name" value="Homoserine_kinase"/>
</dbReference>
<dbReference type="Proteomes" id="UP001156666">
    <property type="component" value="Unassembled WGS sequence"/>
</dbReference>
<proteinExistence type="inferred from homology"/>
<comment type="similarity">
    <text evidence="2 12">Belongs to the GHMP kinase family. Homoserine kinase subfamily.</text>
</comment>
<evidence type="ECO:0000256" key="9">
    <source>
        <dbReference type="ARBA" id="ARBA00022777"/>
    </source>
</evidence>
<dbReference type="GO" id="GO:0005737">
    <property type="term" value="C:cytoplasm"/>
    <property type="evidence" value="ECO:0007669"/>
    <property type="project" value="UniProtKB-SubCell"/>
</dbReference>
<dbReference type="PIRSF" id="PIRSF000676">
    <property type="entry name" value="Homoser_kin"/>
    <property type="match status" value="1"/>
</dbReference>
<reference evidence="15" key="2">
    <citation type="submission" date="2023-01" db="EMBL/GenBank/DDBJ databases">
        <title>Draft genome sequence of Portibacter lacus strain NBRC 108769.</title>
        <authorList>
            <person name="Sun Q."/>
            <person name="Mori K."/>
        </authorList>
    </citation>
    <scope>NUCLEOTIDE SEQUENCE</scope>
    <source>
        <strain evidence="15">NBRC 108769</strain>
    </source>
</reference>
<organism evidence="15 16">
    <name type="scientific">Portibacter lacus</name>
    <dbReference type="NCBI Taxonomy" id="1099794"/>
    <lineage>
        <taxon>Bacteria</taxon>
        <taxon>Pseudomonadati</taxon>
        <taxon>Bacteroidota</taxon>
        <taxon>Saprospiria</taxon>
        <taxon>Saprospirales</taxon>
        <taxon>Haliscomenobacteraceae</taxon>
        <taxon>Portibacter</taxon>
    </lineage>
</organism>
<keyword evidence="5 12" id="KW-0028">Amino-acid biosynthesis</keyword>
<dbReference type="EC" id="2.7.1.39" evidence="3 12"/>
<keyword evidence="9 12" id="KW-0418">Kinase</keyword>
<dbReference type="AlphaFoldDB" id="A0AA37WFS3"/>
<dbReference type="GO" id="GO:0005524">
    <property type="term" value="F:ATP binding"/>
    <property type="evidence" value="ECO:0007669"/>
    <property type="project" value="UniProtKB-UniRule"/>
</dbReference>
<evidence type="ECO:0000313" key="15">
    <source>
        <dbReference type="EMBL" id="GLR18912.1"/>
    </source>
</evidence>
<dbReference type="InterPro" id="IPR020568">
    <property type="entry name" value="Ribosomal_Su5_D2-typ_SF"/>
</dbReference>
<comment type="pathway">
    <text evidence="1 12">Amino-acid biosynthesis; L-threonine biosynthesis; L-threonine from L-aspartate: step 4/5.</text>
</comment>
<comment type="subcellular location">
    <subcellularLocation>
        <location evidence="12">Cytoplasm</location>
    </subcellularLocation>
</comment>
<evidence type="ECO:0000256" key="4">
    <source>
        <dbReference type="ARBA" id="ARBA00017858"/>
    </source>
</evidence>
<dbReference type="InterPro" id="IPR013750">
    <property type="entry name" value="GHMP_kinase_C_dom"/>
</dbReference>
<keyword evidence="16" id="KW-1185">Reference proteome</keyword>
<dbReference type="InterPro" id="IPR014721">
    <property type="entry name" value="Ribsml_uS5_D2-typ_fold_subgr"/>
</dbReference>
<reference evidence="15" key="1">
    <citation type="journal article" date="2014" name="Int. J. Syst. Evol. Microbiol.">
        <title>Complete genome sequence of Corynebacterium casei LMG S-19264T (=DSM 44701T), isolated from a smear-ripened cheese.</title>
        <authorList>
            <consortium name="US DOE Joint Genome Institute (JGI-PGF)"/>
            <person name="Walter F."/>
            <person name="Albersmeier A."/>
            <person name="Kalinowski J."/>
            <person name="Ruckert C."/>
        </authorList>
    </citation>
    <scope>NUCLEOTIDE SEQUENCE</scope>
    <source>
        <strain evidence="15">NBRC 108769</strain>
    </source>
</reference>
<evidence type="ECO:0000313" key="16">
    <source>
        <dbReference type="Proteomes" id="UP001156666"/>
    </source>
</evidence>
<dbReference type="GO" id="GO:0004413">
    <property type="term" value="F:homoserine kinase activity"/>
    <property type="evidence" value="ECO:0007669"/>
    <property type="project" value="UniProtKB-UniRule"/>
</dbReference>
<feature type="binding site" evidence="12">
    <location>
        <begin position="89"/>
        <end position="99"/>
    </location>
    <ligand>
        <name>ATP</name>
        <dbReference type="ChEBI" id="CHEBI:30616"/>
    </ligand>
</feature>
<dbReference type="NCBIfam" id="TIGR00191">
    <property type="entry name" value="thrB"/>
    <property type="match status" value="1"/>
</dbReference>
<dbReference type="Gene3D" id="3.30.230.10">
    <property type="match status" value="1"/>
</dbReference>
<dbReference type="InterPro" id="IPR006204">
    <property type="entry name" value="GHMP_kinase_N_dom"/>
</dbReference>
<evidence type="ECO:0000256" key="1">
    <source>
        <dbReference type="ARBA" id="ARBA00005015"/>
    </source>
</evidence>
<evidence type="ECO:0000256" key="6">
    <source>
        <dbReference type="ARBA" id="ARBA00022679"/>
    </source>
</evidence>
<accession>A0AA37WFS3</accession>
<evidence type="ECO:0000256" key="7">
    <source>
        <dbReference type="ARBA" id="ARBA00022697"/>
    </source>
</evidence>
<keyword evidence="7 12" id="KW-0791">Threonine biosynthesis</keyword>
<dbReference type="GO" id="GO:0009088">
    <property type="term" value="P:threonine biosynthetic process"/>
    <property type="evidence" value="ECO:0007669"/>
    <property type="project" value="UniProtKB-UniRule"/>
</dbReference>
<sequence>MAVGIKVFAPASVANVACGYDVLGFALEEPGDEIVITKVDKKGLRITKITGGKLPYDPLKNTAGFAALKVLEHLEYDGGLEMEIHKKMPFGSGLGSSAASAVAGAMAVNEVLNKPLTKQELLPFAVLGEQIADGAYHADNVAPSLLGGMVLIRDTQTLDFHKVYIPDGLYVVVIHPHIEILTKDSRGILKTEVSLADHIKQSANLAGLMLGMQNSNFELIKNSLEDIIIEPQRAHLIPHFYDIKNAALTNGALGCSISGAGPSIFALCDSTIIAENVAIQMEKVLLDQKISCTIYKSRINNEGAILC</sequence>
<dbReference type="PANTHER" id="PTHR20861:SF1">
    <property type="entry name" value="HOMOSERINE KINASE"/>
    <property type="match status" value="1"/>
</dbReference>
<evidence type="ECO:0000256" key="11">
    <source>
        <dbReference type="ARBA" id="ARBA00049375"/>
    </source>
</evidence>
<dbReference type="SUPFAM" id="SSF54211">
    <property type="entry name" value="Ribosomal protein S5 domain 2-like"/>
    <property type="match status" value="1"/>
</dbReference>
<dbReference type="EMBL" id="BSOH01000023">
    <property type="protein sequence ID" value="GLR18912.1"/>
    <property type="molecule type" value="Genomic_DNA"/>
</dbReference>
<dbReference type="InterPro" id="IPR036554">
    <property type="entry name" value="GHMP_kinase_C_sf"/>
</dbReference>
<dbReference type="Pfam" id="PF08544">
    <property type="entry name" value="GHMP_kinases_C"/>
    <property type="match status" value="1"/>
</dbReference>
<feature type="domain" description="GHMP kinase C-terminal" evidence="14">
    <location>
        <begin position="214"/>
        <end position="278"/>
    </location>
</feature>
<keyword evidence="10 12" id="KW-0067">ATP-binding</keyword>
<dbReference type="PROSITE" id="PS00627">
    <property type="entry name" value="GHMP_KINASES_ATP"/>
    <property type="match status" value="1"/>
</dbReference>
<feature type="domain" description="GHMP kinase N-terminal" evidence="13">
    <location>
        <begin position="66"/>
        <end position="148"/>
    </location>
</feature>
<dbReference type="HAMAP" id="MF_00384">
    <property type="entry name" value="Homoser_kinase"/>
    <property type="match status" value="1"/>
</dbReference>
<evidence type="ECO:0000256" key="2">
    <source>
        <dbReference type="ARBA" id="ARBA00007370"/>
    </source>
</evidence>
<evidence type="ECO:0000256" key="8">
    <source>
        <dbReference type="ARBA" id="ARBA00022741"/>
    </source>
</evidence>
<dbReference type="SUPFAM" id="SSF55060">
    <property type="entry name" value="GHMP Kinase, C-terminal domain"/>
    <property type="match status" value="1"/>
</dbReference>
<dbReference type="PRINTS" id="PR00958">
    <property type="entry name" value="HOMSERKINASE"/>
</dbReference>
<evidence type="ECO:0000256" key="10">
    <source>
        <dbReference type="ARBA" id="ARBA00022840"/>
    </source>
</evidence>
<comment type="function">
    <text evidence="12">Catalyzes the ATP-dependent phosphorylation of L-homoserine to L-homoserine phosphate.</text>
</comment>